<protein>
    <submittedName>
        <fullName evidence="1">Uncharacterized protein</fullName>
    </submittedName>
</protein>
<name>A0A8S5NJS8_9CAUD</name>
<proteinExistence type="predicted"/>
<organism evidence="1">
    <name type="scientific">Siphoviridae sp. cttFh17</name>
    <dbReference type="NCBI Taxonomy" id="2826491"/>
    <lineage>
        <taxon>Viruses</taxon>
        <taxon>Duplodnaviria</taxon>
        <taxon>Heunggongvirae</taxon>
        <taxon>Uroviricota</taxon>
        <taxon>Caudoviricetes</taxon>
    </lineage>
</organism>
<reference evidence="1" key="1">
    <citation type="journal article" date="2021" name="Proc. Natl. Acad. Sci. U.S.A.">
        <title>A Catalog of Tens of Thousands of Viruses from Human Metagenomes Reveals Hidden Associations with Chronic Diseases.</title>
        <authorList>
            <person name="Tisza M.J."/>
            <person name="Buck C.B."/>
        </authorList>
    </citation>
    <scope>NUCLEOTIDE SEQUENCE</scope>
    <source>
        <strain evidence="1">CttFh17</strain>
    </source>
</reference>
<dbReference type="EMBL" id="BK015176">
    <property type="protein sequence ID" value="DAD94480.1"/>
    <property type="molecule type" value="Genomic_DNA"/>
</dbReference>
<sequence>MKGYIVENYVGSECFTYILTIENHKIPPYFLISCQIS</sequence>
<accession>A0A8S5NJS8</accession>
<evidence type="ECO:0000313" key="1">
    <source>
        <dbReference type="EMBL" id="DAD94480.1"/>
    </source>
</evidence>